<keyword evidence="2" id="KW-1185">Reference proteome</keyword>
<comment type="caution">
    <text evidence="1">The sequence shown here is derived from an EMBL/GenBank/DDBJ whole genome shotgun (WGS) entry which is preliminary data.</text>
</comment>
<accession>A0ACC0TU62</accession>
<proteinExistence type="predicted"/>
<sequence>MRISTVFTIICLTVSVAPVTMPRTSREPGTSKPGTTRHSPMDVDDPRTHLGTTDITMASPSPPGAPETTTPIGESSHKMEED</sequence>
<name>A0ACC0TU62_9AGAM</name>
<protein>
    <submittedName>
        <fullName evidence="1">Uncharacterized protein</fullName>
    </submittedName>
</protein>
<evidence type="ECO:0000313" key="1">
    <source>
        <dbReference type="EMBL" id="KAI9449388.1"/>
    </source>
</evidence>
<dbReference type="EMBL" id="JAGFNK010000506">
    <property type="protein sequence ID" value="KAI9449388.1"/>
    <property type="molecule type" value="Genomic_DNA"/>
</dbReference>
<gene>
    <name evidence="1" type="ORF">F5148DRAFT_1247906</name>
</gene>
<evidence type="ECO:0000313" key="2">
    <source>
        <dbReference type="Proteomes" id="UP001207468"/>
    </source>
</evidence>
<dbReference type="Proteomes" id="UP001207468">
    <property type="component" value="Unassembled WGS sequence"/>
</dbReference>
<reference evidence="1" key="1">
    <citation type="submission" date="2021-03" db="EMBL/GenBank/DDBJ databases">
        <title>Evolutionary priming and transition to the ectomycorrhizal habit in an iconic lineage of mushroom-forming fungi: is preadaptation a requirement?</title>
        <authorList>
            <consortium name="DOE Joint Genome Institute"/>
            <person name="Looney B.P."/>
            <person name="Miyauchi S."/>
            <person name="Morin E."/>
            <person name="Drula E."/>
            <person name="Courty P.E."/>
            <person name="Chicoki N."/>
            <person name="Fauchery L."/>
            <person name="Kohler A."/>
            <person name="Kuo A."/>
            <person name="LaButti K."/>
            <person name="Pangilinan J."/>
            <person name="Lipzen A."/>
            <person name="Riley R."/>
            <person name="Andreopoulos W."/>
            <person name="He G."/>
            <person name="Johnson J."/>
            <person name="Barry K.W."/>
            <person name="Grigoriev I.V."/>
            <person name="Nagy L."/>
            <person name="Hibbett D."/>
            <person name="Henrissat B."/>
            <person name="Matheny P.B."/>
            <person name="Labbe J."/>
            <person name="Martin A.F."/>
        </authorList>
    </citation>
    <scope>NUCLEOTIDE SEQUENCE</scope>
    <source>
        <strain evidence="1">BPL698</strain>
    </source>
</reference>
<organism evidence="1 2">
    <name type="scientific">Russula earlei</name>
    <dbReference type="NCBI Taxonomy" id="71964"/>
    <lineage>
        <taxon>Eukaryota</taxon>
        <taxon>Fungi</taxon>
        <taxon>Dikarya</taxon>
        <taxon>Basidiomycota</taxon>
        <taxon>Agaricomycotina</taxon>
        <taxon>Agaricomycetes</taxon>
        <taxon>Russulales</taxon>
        <taxon>Russulaceae</taxon>
        <taxon>Russula</taxon>
    </lineage>
</organism>